<dbReference type="GeneID" id="78315333"/>
<dbReference type="InterPro" id="IPR029063">
    <property type="entry name" value="SAM-dependent_MTases_sf"/>
</dbReference>
<dbReference type="InterPro" id="IPR002941">
    <property type="entry name" value="DNA_methylase_N4/N6"/>
</dbReference>
<dbReference type="InterPro" id="IPR002295">
    <property type="entry name" value="N4/N6-MTase_EcoPI_Mod-like"/>
</dbReference>
<dbReference type="GO" id="GO:0003677">
    <property type="term" value="F:DNA binding"/>
    <property type="evidence" value="ECO:0007669"/>
    <property type="project" value="InterPro"/>
</dbReference>
<protein>
    <recommendedName>
        <fullName evidence="1">site-specific DNA-methyltransferase (adenine-specific)</fullName>
        <ecNumber evidence="1">2.1.1.72</ecNumber>
    </recommendedName>
</protein>
<evidence type="ECO:0000256" key="4">
    <source>
        <dbReference type="ARBA" id="ARBA00022691"/>
    </source>
</evidence>
<gene>
    <name evidence="7" type="ORF">SAMN02745149_00009</name>
</gene>
<keyword evidence="2 7" id="KW-0489">Methyltransferase</keyword>
<comment type="catalytic activity">
    <reaction evidence="5">
        <text>a 2'-deoxyadenosine in DNA + S-adenosyl-L-methionine = an N(6)-methyl-2'-deoxyadenosine in DNA + S-adenosyl-L-homocysteine + H(+)</text>
        <dbReference type="Rhea" id="RHEA:15197"/>
        <dbReference type="Rhea" id="RHEA-COMP:12418"/>
        <dbReference type="Rhea" id="RHEA-COMP:12419"/>
        <dbReference type="ChEBI" id="CHEBI:15378"/>
        <dbReference type="ChEBI" id="CHEBI:57856"/>
        <dbReference type="ChEBI" id="CHEBI:59789"/>
        <dbReference type="ChEBI" id="CHEBI:90615"/>
        <dbReference type="ChEBI" id="CHEBI:90616"/>
        <dbReference type="EC" id="2.1.1.72"/>
    </reaction>
</comment>
<dbReference type="EMBL" id="FUWG01000002">
    <property type="protein sequence ID" value="SJZ29508.1"/>
    <property type="molecule type" value="Genomic_DNA"/>
</dbReference>
<sequence>MSFSINWTDVPEAADTPDIQHHFELVRTEEIPDGGGTDAVLPENAAHTFIEGDNYPCLRLLEKTHGGKINLICIDPPYNTGKTNFTYNDSLYIENKSAWLSKDKYSAWLSFMSRRLECARNLLSEDGCIFISIGQESLYVLKLLCDRIFGAENFINDFMWLHGKGKKDRFSRTMQQSNLCYAKNYRKLRSFKDVEVTDWAKTNTDGDPRGNWFSGSISFDEKRSNPNHPNYYEITSPSGVKWKRQWLIPKEKMDELIKQDKIYWGTKPEYRNVPREKIFNGEETQIIPKNIIDGAESTRNAQNYVDLILREKQCFDNPKPVGLIQRFIQIANMKKNIIVLDFFAGSGTTFEAVVRQNRLDGGKRKCILIQKPEKIQKKSRFSTISELCLARMKAVLEPQDKITCWKLCEKQPFST</sequence>
<keyword evidence="4" id="KW-0949">S-adenosyl-L-methionine</keyword>
<organism evidence="7 8">
    <name type="scientific">Treponema porcinum</name>
    <dbReference type="NCBI Taxonomy" id="261392"/>
    <lineage>
        <taxon>Bacteria</taxon>
        <taxon>Pseudomonadati</taxon>
        <taxon>Spirochaetota</taxon>
        <taxon>Spirochaetia</taxon>
        <taxon>Spirochaetales</taxon>
        <taxon>Treponemataceae</taxon>
        <taxon>Treponema</taxon>
    </lineage>
</organism>
<evidence type="ECO:0000313" key="7">
    <source>
        <dbReference type="EMBL" id="SJZ29508.1"/>
    </source>
</evidence>
<dbReference type="SUPFAM" id="SSF53335">
    <property type="entry name" value="S-adenosyl-L-methionine-dependent methyltransferases"/>
    <property type="match status" value="1"/>
</dbReference>
<evidence type="ECO:0000256" key="2">
    <source>
        <dbReference type="ARBA" id="ARBA00022603"/>
    </source>
</evidence>
<name>A0A1T4JHA0_TREPO</name>
<dbReference type="PRINTS" id="PR00506">
    <property type="entry name" value="D21N6MTFRASE"/>
</dbReference>
<dbReference type="GO" id="GO:0008170">
    <property type="term" value="F:N-methyltransferase activity"/>
    <property type="evidence" value="ECO:0007669"/>
    <property type="project" value="InterPro"/>
</dbReference>
<reference evidence="7 8" key="1">
    <citation type="submission" date="2017-02" db="EMBL/GenBank/DDBJ databases">
        <authorList>
            <person name="Peterson S.W."/>
        </authorList>
    </citation>
    <scope>NUCLEOTIDE SEQUENCE [LARGE SCALE GENOMIC DNA]</scope>
    <source>
        <strain evidence="7 8">ATCC BAA-908</strain>
    </source>
</reference>
<dbReference type="GO" id="GO:0009007">
    <property type="term" value="F:site-specific DNA-methyltransferase (adenine-specific) activity"/>
    <property type="evidence" value="ECO:0007669"/>
    <property type="project" value="UniProtKB-EC"/>
</dbReference>
<evidence type="ECO:0000313" key="8">
    <source>
        <dbReference type="Proteomes" id="UP000190423"/>
    </source>
</evidence>
<dbReference type="Proteomes" id="UP000190423">
    <property type="component" value="Unassembled WGS sequence"/>
</dbReference>
<evidence type="ECO:0000256" key="5">
    <source>
        <dbReference type="ARBA" id="ARBA00047942"/>
    </source>
</evidence>
<keyword evidence="8" id="KW-1185">Reference proteome</keyword>
<evidence type="ECO:0000259" key="6">
    <source>
        <dbReference type="Pfam" id="PF01555"/>
    </source>
</evidence>
<dbReference type="PIRSF" id="PIRSF015855">
    <property type="entry name" value="TypeIII_Mtase_mKpnI"/>
    <property type="match status" value="1"/>
</dbReference>
<dbReference type="STRING" id="261392.SAMN02745149_00009"/>
<proteinExistence type="predicted"/>
<dbReference type="OrthoDB" id="9800801at2"/>
<dbReference type="Gene3D" id="3.40.50.150">
    <property type="entry name" value="Vaccinia Virus protein VP39"/>
    <property type="match status" value="1"/>
</dbReference>
<feature type="domain" description="DNA methylase N-4/N-6" evidence="6">
    <location>
        <begin position="69"/>
        <end position="370"/>
    </location>
</feature>
<evidence type="ECO:0000256" key="3">
    <source>
        <dbReference type="ARBA" id="ARBA00022679"/>
    </source>
</evidence>
<dbReference type="EC" id="2.1.1.72" evidence="1"/>
<dbReference type="GO" id="GO:0032259">
    <property type="term" value="P:methylation"/>
    <property type="evidence" value="ECO:0007669"/>
    <property type="project" value="UniProtKB-KW"/>
</dbReference>
<keyword evidence="3" id="KW-0808">Transferase</keyword>
<accession>A0A1T4JHA0</accession>
<evidence type="ECO:0000256" key="1">
    <source>
        <dbReference type="ARBA" id="ARBA00011900"/>
    </source>
</evidence>
<dbReference type="AlphaFoldDB" id="A0A1T4JHA0"/>
<dbReference type="Pfam" id="PF01555">
    <property type="entry name" value="N6_N4_Mtase"/>
    <property type="match status" value="1"/>
</dbReference>
<dbReference type="RefSeq" id="WP_078931939.1">
    <property type="nucleotide sequence ID" value="NZ_FUWG01000002.1"/>
</dbReference>